<evidence type="ECO:0000313" key="3">
    <source>
        <dbReference type="Proteomes" id="UP000054537"/>
    </source>
</evidence>
<proteinExistence type="predicted"/>
<accession>A0A0A6UN38</accession>
<feature type="transmembrane region" description="Helical" evidence="1">
    <location>
        <begin position="42"/>
        <end position="60"/>
    </location>
</feature>
<feature type="transmembrane region" description="Helical" evidence="1">
    <location>
        <begin position="118"/>
        <end position="137"/>
    </location>
</feature>
<feature type="transmembrane region" description="Helical" evidence="1">
    <location>
        <begin position="66"/>
        <end position="85"/>
    </location>
</feature>
<dbReference type="RefSeq" id="WP_043524070.1">
    <property type="nucleotide sequence ID" value="NZ_BAABKU010000015.1"/>
</dbReference>
<keyword evidence="3" id="KW-1185">Reference proteome</keyword>
<dbReference type="AlphaFoldDB" id="A0A0A6UN38"/>
<keyword evidence="1" id="KW-0812">Transmembrane</keyword>
<sequence length="180" mass="19131">MSEHPTTAEQVHALRTEMDARIRAQREAPLPGWLAGRTARRIVAVVPPTAVLTCGLLTATRPDDTIGTVLLAVTAVLAVGALLLLRKAVRLLDSVPDRLLGEREISERNAAHRRAHGLTIGLFTLLTLVAIADGVMGRSGGTPLIPGDNWIQVLVTATLVAGMIPAAVMAWGRTERSETS</sequence>
<dbReference type="Proteomes" id="UP000054537">
    <property type="component" value="Unassembled WGS sequence"/>
</dbReference>
<comment type="caution">
    <text evidence="2">The sequence shown here is derived from an EMBL/GenBank/DDBJ whole genome shotgun (WGS) entry which is preliminary data.</text>
</comment>
<name>A0A0A6UN38_ACTUT</name>
<feature type="transmembrane region" description="Helical" evidence="1">
    <location>
        <begin position="149"/>
        <end position="171"/>
    </location>
</feature>
<gene>
    <name evidence="2" type="ORF">MB27_10705</name>
</gene>
<evidence type="ECO:0000313" key="2">
    <source>
        <dbReference type="EMBL" id="KHD77555.1"/>
    </source>
</evidence>
<dbReference type="OrthoDB" id="136388at28056"/>
<dbReference type="eggNOG" id="ENOG50348W4">
    <property type="taxonomic scope" value="Bacteria"/>
</dbReference>
<keyword evidence="1" id="KW-1133">Transmembrane helix</keyword>
<protein>
    <submittedName>
        <fullName evidence="2">Uncharacterized protein</fullName>
    </submittedName>
</protein>
<organism evidence="2 3">
    <name type="scientific">Actinoplanes utahensis</name>
    <dbReference type="NCBI Taxonomy" id="1869"/>
    <lineage>
        <taxon>Bacteria</taxon>
        <taxon>Bacillati</taxon>
        <taxon>Actinomycetota</taxon>
        <taxon>Actinomycetes</taxon>
        <taxon>Micromonosporales</taxon>
        <taxon>Micromonosporaceae</taxon>
        <taxon>Actinoplanes</taxon>
    </lineage>
</organism>
<dbReference type="EMBL" id="JRTT01000010">
    <property type="protein sequence ID" value="KHD77555.1"/>
    <property type="molecule type" value="Genomic_DNA"/>
</dbReference>
<evidence type="ECO:0000256" key="1">
    <source>
        <dbReference type="SAM" id="Phobius"/>
    </source>
</evidence>
<reference evidence="2 3" key="1">
    <citation type="submission" date="2014-10" db="EMBL/GenBank/DDBJ databases">
        <title>Draft genome sequence of Actinoplanes utahensis NRRL 12052.</title>
        <authorList>
            <person name="Velasco-Bucheli B."/>
            <person name="del Cerro C."/>
            <person name="Hormigo D."/>
            <person name="Garcia J.L."/>
            <person name="Acebal C."/>
            <person name="Arroyo M."/>
            <person name="de la Mata I."/>
        </authorList>
    </citation>
    <scope>NUCLEOTIDE SEQUENCE [LARGE SCALE GENOMIC DNA]</scope>
    <source>
        <strain evidence="2 3">NRRL 12052</strain>
    </source>
</reference>
<keyword evidence="1" id="KW-0472">Membrane</keyword>